<dbReference type="OMA" id="YTTFENK"/>
<feature type="domain" description="MRG" evidence="1">
    <location>
        <begin position="68"/>
        <end position="166"/>
    </location>
</feature>
<sequence>MLHTTYEINQYVIFKYQDEWQEGRIIDVVVSDEKDTRTYYKVLSFMTLMEVPTLLFDHILVNNSENIKKITKPFSKIPLSKELRSLIEFDKEMITKNKIYKGEISMNTIFNDFYDFLCNSKCNLSKEEILLGVEGLKLTFNFLIEKVLKTQKEKKYFLSIKDKKEKDFHFG</sequence>
<dbReference type="Proteomes" id="UP000016927">
    <property type="component" value="Unassembled WGS sequence"/>
</dbReference>
<dbReference type="OrthoDB" id="2193523at2759"/>
<dbReference type="Gene3D" id="1.10.274.30">
    <property type="entry name" value="MRG domain"/>
    <property type="match status" value="1"/>
</dbReference>
<reference evidence="2 3" key="1">
    <citation type="journal article" date="2013" name="BMC Genomics">
        <title>Comparative genomics of parasitic silkworm microsporidia reveal an association between genome expansion and host adaptation.</title>
        <authorList>
            <person name="Pan G."/>
            <person name="Xu J."/>
            <person name="Li T."/>
            <person name="Xia Q."/>
            <person name="Liu S.L."/>
            <person name="Zhang G."/>
            <person name="Li S."/>
            <person name="Li C."/>
            <person name="Liu H."/>
            <person name="Yang L."/>
            <person name="Liu T."/>
            <person name="Zhang X."/>
            <person name="Wu Z."/>
            <person name="Fan W."/>
            <person name="Dang X."/>
            <person name="Xiang H."/>
            <person name="Tao M."/>
            <person name="Li Y."/>
            <person name="Hu J."/>
            <person name="Li Z."/>
            <person name="Lin L."/>
            <person name="Luo J."/>
            <person name="Geng L."/>
            <person name="Wang L."/>
            <person name="Long M."/>
            <person name="Wan Y."/>
            <person name="He N."/>
            <person name="Zhang Z."/>
            <person name="Lu C."/>
            <person name="Keeling P.J."/>
            <person name="Wang J."/>
            <person name="Xiang Z."/>
            <person name="Zhou Z."/>
        </authorList>
    </citation>
    <scope>NUCLEOTIDE SEQUENCE [LARGE SCALE GENOMIC DNA]</scope>
    <source>
        <strain evidence="3">CQ1 / CVCC 102059</strain>
    </source>
</reference>
<evidence type="ECO:0000313" key="2">
    <source>
        <dbReference type="EMBL" id="EOB12675.1"/>
    </source>
</evidence>
<keyword evidence="3" id="KW-1185">Reference proteome</keyword>
<dbReference type="VEuPathDB" id="MicrosporidiaDB:NBO_384g0005"/>
<dbReference type="AlphaFoldDB" id="R0MEW3"/>
<evidence type="ECO:0000259" key="1">
    <source>
        <dbReference type="Pfam" id="PF05712"/>
    </source>
</evidence>
<dbReference type="InterPro" id="IPR038217">
    <property type="entry name" value="MRG_C_sf"/>
</dbReference>
<organism evidence="2 3">
    <name type="scientific">Nosema bombycis (strain CQ1 / CVCC 102059)</name>
    <name type="common">Microsporidian parasite</name>
    <name type="synonym">Pebrine of silkworm</name>
    <dbReference type="NCBI Taxonomy" id="578461"/>
    <lineage>
        <taxon>Eukaryota</taxon>
        <taxon>Fungi</taxon>
        <taxon>Fungi incertae sedis</taxon>
        <taxon>Microsporidia</taxon>
        <taxon>Nosematidae</taxon>
        <taxon>Nosema</taxon>
    </lineage>
</organism>
<protein>
    <recommendedName>
        <fullName evidence="1">MRG domain-containing protein</fullName>
    </recommendedName>
</protein>
<gene>
    <name evidence="2" type="ORF">NBO_384g0005</name>
</gene>
<dbReference type="HOGENOM" id="CLU_108584_0_0_1"/>
<dbReference type="EMBL" id="KB909292">
    <property type="protein sequence ID" value="EOB12675.1"/>
    <property type="molecule type" value="Genomic_DNA"/>
</dbReference>
<evidence type="ECO:0000313" key="3">
    <source>
        <dbReference type="Proteomes" id="UP000016927"/>
    </source>
</evidence>
<proteinExistence type="predicted"/>
<name>R0MEW3_NOSB1</name>
<dbReference type="InterPro" id="IPR026541">
    <property type="entry name" value="MRG_dom"/>
</dbReference>
<accession>R0MEW3</accession>
<dbReference type="Pfam" id="PF05712">
    <property type="entry name" value="MRG"/>
    <property type="match status" value="1"/>
</dbReference>